<dbReference type="CDD" id="cd05399">
    <property type="entry name" value="NT_Rel-Spo_like"/>
    <property type="match status" value="1"/>
</dbReference>
<dbReference type="SUPFAM" id="SSF81301">
    <property type="entry name" value="Nucleotidyltransferase"/>
    <property type="match status" value="1"/>
</dbReference>
<dbReference type="FunFam" id="1.10.3210.10:FF:000001">
    <property type="entry name" value="GTP pyrophosphokinase RelA"/>
    <property type="match status" value="1"/>
</dbReference>
<dbReference type="UniPathway" id="UPA00908">
    <property type="reaction ID" value="UER00884"/>
</dbReference>
<dbReference type="PROSITE" id="PS51880">
    <property type="entry name" value="TGS"/>
    <property type="match status" value="1"/>
</dbReference>
<dbReference type="CDD" id="cd01668">
    <property type="entry name" value="TGS_RSH"/>
    <property type="match status" value="1"/>
</dbReference>
<dbReference type="SUPFAM" id="SSF109604">
    <property type="entry name" value="HD-domain/PDEase-like"/>
    <property type="match status" value="1"/>
</dbReference>
<dbReference type="InterPro" id="IPR007685">
    <property type="entry name" value="RelA_SpoT"/>
</dbReference>
<dbReference type="Pfam" id="PF13328">
    <property type="entry name" value="HD_4"/>
    <property type="match status" value="1"/>
</dbReference>
<keyword evidence="9" id="KW-1185">Reference proteome</keyword>
<dbReference type="EC" id="2.7.6.5" evidence="2"/>
<dbReference type="PROSITE" id="PS51831">
    <property type="entry name" value="HD"/>
    <property type="match status" value="1"/>
</dbReference>
<dbReference type="GO" id="GO:0008728">
    <property type="term" value="F:GTP diphosphokinase activity"/>
    <property type="evidence" value="ECO:0007669"/>
    <property type="project" value="UniProtKB-EC"/>
</dbReference>
<dbReference type="InterPro" id="IPR006674">
    <property type="entry name" value="HD_domain"/>
</dbReference>
<dbReference type="AlphaFoldDB" id="I5AVH7"/>
<dbReference type="InterPro" id="IPR004095">
    <property type="entry name" value="TGS"/>
</dbReference>
<dbReference type="CDD" id="cd04876">
    <property type="entry name" value="ACT_RelA-SpoT"/>
    <property type="match status" value="1"/>
</dbReference>
<reference evidence="8 9" key="2">
    <citation type="submission" date="2012-02" db="EMBL/GenBank/DDBJ databases">
        <title>Improved High-Quality Draft sequence of Eubacterium cellulosolvens 6.</title>
        <authorList>
            <consortium name="US DOE Joint Genome Institute"/>
            <person name="Lucas S."/>
            <person name="Han J."/>
            <person name="Lapidus A."/>
            <person name="Cheng J.-F."/>
            <person name="Goodwin L."/>
            <person name="Pitluck S."/>
            <person name="Peters L."/>
            <person name="Mikhailova N."/>
            <person name="Gu W."/>
            <person name="Detter J.C."/>
            <person name="Han C."/>
            <person name="Tapia R."/>
            <person name="Land M."/>
            <person name="Hauser L."/>
            <person name="Kyrpides N."/>
            <person name="Ivanova N."/>
            <person name="Pagani I."/>
            <person name="Johnson E."/>
            <person name="Mukhopadhyay B."/>
            <person name="Anderson I."/>
            <person name="Woyke T."/>
        </authorList>
    </citation>
    <scope>NUCLEOTIDE SEQUENCE [LARGE SCALE GENOMIC DNA]</scope>
    <source>
        <strain evidence="8 9">6</strain>
    </source>
</reference>
<dbReference type="SMART" id="SM00471">
    <property type="entry name" value="HDc"/>
    <property type="match status" value="1"/>
</dbReference>
<comment type="similarity">
    <text evidence="4">Belongs to the relA/spoT family.</text>
</comment>
<dbReference type="InterPro" id="IPR002912">
    <property type="entry name" value="ACT_dom"/>
</dbReference>
<dbReference type="Pfam" id="PF19296">
    <property type="entry name" value="RelA_AH_RIS"/>
    <property type="match status" value="1"/>
</dbReference>
<dbReference type="Pfam" id="PF02824">
    <property type="entry name" value="TGS"/>
    <property type="match status" value="1"/>
</dbReference>
<dbReference type="InterPro" id="IPR045600">
    <property type="entry name" value="RelA/SpoT_AH_RIS"/>
</dbReference>
<sequence>MDKKLKNEQMDRTVQQLKDEKLKKEIADVDATLKVMKDFSSPDELYRTLISSVRKYHPSDDISMIEKAYKIASDAHQGQKRKSGEDYIIHPLCVGIILADLELDKETIVSGLLHDVVEDTIMTKEEIAGQFGNEVAEIVDGVTKLGQLNYSKDKVEEQAENLRKMFLAMAKDIRVIMVKLADRLHNMRTLKYMRPEKQLEKARETIDIYSPIAQRLGITKVKNELDDLSLKYLEPAAYYDLVRQINGKKSERTAFVAQIVDDVKKKIDDAGLEAQISGRAKHFFSIYKKMVNQNKTLDQIYDLFAVRIIVETVRDCYAALGVIHEMYTPIPGRFKDYIAMPKPNMYQSLHTTLIGPQGKPFEIQIRTFDMHRVAEYGIAAHWKYKEASDGKKTGPEQEEEKLNWLRQILEWQQDMSDNREFMSLLKSDLNLFNENVYVFSPAGDVKTLPAGSCTIDFAYAVHSAVGNRMVGARVNGKLVPIETELHNGDRVEVVTSQNSHGPSRDWLKVVKSTMAKNRINRWFRMEKKEDNIQKGRELLYSYAKSHSINPADVSKQAYLEKVMHKYGFNDWESVLAAIGHGGLKEGQVLNKLTECYEIDKKHRITDADVLRTNGSEHYTETGEEGHTGGVIVRGMHDLDFRFSRCCNPIPGDEIVGFVTRGRGITIHRTDCINVMNLPEHERERLIEADWAPEAVTSEDYPVGIRVFADNRVGLLVDISKMFTEKKINLTTLNVRTNKQGTATIEMNFRIGNKNELRDITEKLRQVRSVIDVERAMS</sequence>
<accession>I5AVH7</accession>
<reference evidence="8 9" key="1">
    <citation type="submission" date="2010-08" db="EMBL/GenBank/DDBJ databases">
        <authorList>
            <consortium name="US DOE Joint Genome Institute (JGI-PGF)"/>
            <person name="Lucas S."/>
            <person name="Copeland A."/>
            <person name="Lapidus A."/>
            <person name="Cheng J.-F."/>
            <person name="Bruce D."/>
            <person name="Goodwin L."/>
            <person name="Pitluck S."/>
            <person name="Land M.L."/>
            <person name="Hauser L."/>
            <person name="Chang Y.-J."/>
            <person name="Anderson I.J."/>
            <person name="Johnson E."/>
            <person name="Mulhopadhyay B."/>
            <person name="Kyrpides N."/>
            <person name="Woyke T.J."/>
        </authorList>
    </citation>
    <scope>NUCLEOTIDE SEQUENCE [LARGE SCALE GENOMIC DNA]</scope>
    <source>
        <strain evidence="8 9">6</strain>
    </source>
</reference>
<dbReference type="FunFam" id="3.10.20.30:FF:000002">
    <property type="entry name" value="GTP pyrophosphokinase (RelA/SpoT)"/>
    <property type="match status" value="1"/>
</dbReference>
<dbReference type="SUPFAM" id="SSF55021">
    <property type="entry name" value="ACT-like"/>
    <property type="match status" value="1"/>
</dbReference>
<dbReference type="InterPro" id="IPR033655">
    <property type="entry name" value="TGS_RelA/SpoT"/>
</dbReference>
<dbReference type="PROSITE" id="PS51671">
    <property type="entry name" value="ACT"/>
    <property type="match status" value="1"/>
</dbReference>
<dbReference type="OrthoDB" id="9805041at2"/>
<feature type="domain" description="TGS" evidence="7">
    <location>
        <begin position="433"/>
        <end position="495"/>
    </location>
</feature>
<dbReference type="GO" id="GO:0015970">
    <property type="term" value="P:guanosine tetraphosphate biosynthetic process"/>
    <property type="evidence" value="ECO:0007669"/>
    <property type="project" value="UniProtKB-UniPathway"/>
</dbReference>
<dbReference type="PANTHER" id="PTHR21262">
    <property type="entry name" value="GUANOSINE-3',5'-BIS DIPHOSPHATE 3'-PYROPHOSPHOHYDROLASE"/>
    <property type="match status" value="1"/>
</dbReference>
<dbReference type="Gene3D" id="3.30.70.260">
    <property type="match status" value="1"/>
</dbReference>
<dbReference type="Gene3D" id="3.30.460.10">
    <property type="entry name" value="Beta Polymerase, domain 2"/>
    <property type="match status" value="1"/>
</dbReference>
<evidence type="ECO:0000259" key="5">
    <source>
        <dbReference type="PROSITE" id="PS51671"/>
    </source>
</evidence>
<feature type="domain" description="ACT" evidence="5">
    <location>
        <begin position="703"/>
        <end position="777"/>
    </location>
</feature>
<dbReference type="CDD" id="cd00077">
    <property type="entry name" value="HDc"/>
    <property type="match status" value="1"/>
</dbReference>
<dbReference type="InterPro" id="IPR012675">
    <property type="entry name" value="Beta-grasp_dom_sf"/>
</dbReference>
<dbReference type="Pfam" id="PF13291">
    <property type="entry name" value="ACT_4"/>
    <property type="match status" value="1"/>
</dbReference>
<evidence type="ECO:0000256" key="4">
    <source>
        <dbReference type="RuleBase" id="RU003847"/>
    </source>
</evidence>
<evidence type="ECO:0000259" key="6">
    <source>
        <dbReference type="PROSITE" id="PS51831"/>
    </source>
</evidence>
<evidence type="ECO:0000259" key="7">
    <source>
        <dbReference type="PROSITE" id="PS51880"/>
    </source>
</evidence>
<dbReference type="Gene3D" id="3.10.20.30">
    <property type="match status" value="1"/>
</dbReference>
<gene>
    <name evidence="8" type="ORF">EubceDRAFT1_2027</name>
</gene>
<evidence type="ECO:0000313" key="9">
    <source>
        <dbReference type="Proteomes" id="UP000005753"/>
    </source>
</evidence>
<dbReference type="FunFam" id="3.30.460.10:FF:000001">
    <property type="entry name" value="GTP pyrophosphokinase RelA"/>
    <property type="match status" value="1"/>
</dbReference>
<dbReference type="Proteomes" id="UP000005753">
    <property type="component" value="Chromosome"/>
</dbReference>
<evidence type="ECO:0000313" key="8">
    <source>
        <dbReference type="EMBL" id="EIM57800.1"/>
    </source>
</evidence>
<dbReference type="InterPro" id="IPR045865">
    <property type="entry name" value="ACT-like_dom_sf"/>
</dbReference>
<dbReference type="PANTHER" id="PTHR21262:SF31">
    <property type="entry name" value="GTP PYROPHOSPHOKINASE"/>
    <property type="match status" value="1"/>
</dbReference>
<name>I5AVH7_EUBC6</name>
<dbReference type="InterPro" id="IPR004811">
    <property type="entry name" value="RelA/Spo_fam"/>
</dbReference>
<evidence type="ECO:0000256" key="3">
    <source>
        <dbReference type="ARBA" id="ARBA00048244"/>
    </source>
</evidence>
<dbReference type="SMART" id="SM00954">
    <property type="entry name" value="RelA_SpoT"/>
    <property type="match status" value="1"/>
</dbReference>
<comment type="function">
    <text evidence="4">In eubacteria ppGpp (guanosine 3'-diphosphate 5'-diphosphate) is a mediator of the stringent response that coordinates a variety of cellular activities in response to changes in nutritional abundance.</text>
</comment>
<dbReference type="Pfam" id="PF04607">
    <property type="entry name" value="RelA_SpoT"/>
    <property type="match status" value="1"/>
</dbReference>
<comment type="catalytic activity">
    <reaction evidence="3">
        <text>GTP + ATP = guanosine 3'-diphosphate 5'-triphosphate + AMP</text>
        <dbReference type="Rhea" id="RHEA:22088"/>
        <dbReference type="ChEBI" id="CHEBI:30616"/>
        <dbReference type="ChEBI" id="CHEBI:37565"/>
        <dbReference type="ChEBI" id="CHEBI:142410"/>
        <dbReference type="ChEBI" id="CHEBI:456215"/>
        <dbReference type="EC" id="2.7.6.5"/>
    </reaction>
</comment>
<feature type="domain" description="HD" evidence="6">
    <location>
        <begin position="87"/>
        <end position="187"/>
    </location>
</feature>
<dbReference type="STRING" id="633697.EubceDRAFT1_2027"/>
<dbReference type="Gene3D" id="1.10.3210.10">
    <property type="entry name" value="Hypothetical protein af1432"/>
    <property type="match status" value="1"/>
</dbReference>
<dbReference type="InterPro" id="IPR043519">
    <property type="entry name" value="NT_sf"/>
</dbReference>
<evidence type="ECO:0000256" key="2">
    <source>
        <dbReference type="ARBA" id="ARBA00013251"/>
    </source>
</evidence>
<protein>
    <recommendedName>
        <fullName evidence="2">GTP diphosphokinase</fullName>
        <ecNumber evidence="2">2.7.6.5</ecNumber>
    </recommendedName>
</protein>
<proteinExistence type="inferred from homology"/>
<comment type="pathway">
    <text evidence="1">Purine metabolism; ppGpp biosynthesis; ppGpp from GTP: step 1/2.</text>
</comment>
<dbReference type="InterPro" id="IPR012676">
    <property type="entry name" value="TGS-like"/>
</dbReference>
<dbReference type="SUPFAM" id="SSF81271">
    <property type="entry name" value="TGS-like"/>
    <property type="match status" value="1"/>
</dbReference>
<dbReference type="GO" id="GO:0005886">
    <property type="term" value="C:plasma membrane"/>
    <property type="evidence" value="ECO:0007669"/>
    <property type="project" value="TreeGrafter"/>
</dbReference>
<evidence type="ECO:0000256" key="1">
    <source>
        <dbReference type="ARBA" id="ARBA00004976"/>
    </source>
</evidence>
<dbReference type="NCBIfam" id="TIGR00691">
    <property type="entry name" value="spoT_relA"/>
    <property type="match status" value="1"/>
</dbReference>
<dbReference type="eggNOG" id="COG0317">
    <property type="taxonomic scope" value="Bacteria"/>
</dbReference>
<dbReference type="InterPro" id="IPR003607">
    <property type="entry name" value="HD/PDEase_dom"/>
</dbReference>
<organism evidence="8 9">
    <name type="scientific">Eubacterium cellulosolvens (strain ATCC 43171 / JCM 9499 / 6)</name>
    <name type="common">Cillobacterium cellulosolvens</name>
    <dbReference type="NCBI Taxonomy" id="633697"/>
    <lineage>
        <taxon>Bacteria</taxon>
        <taxon>Bacillati</taxon>
        <taxon>Bacillota</taxon>
        <taxon>Clostridia</taxon>
        <taxon>Eubacteriales</taxon>
        <taxon>Eubacteriaceae</taxon>
        <taxon>Eubacterium</taxon>
    </lineage>
</organism>
<dbReference type="EMBL" id="CM001487">
    <property type="protein sequence ID" value="EIM57800.1"/>
    <property type="molecule type" value="Genomic_DNA"/>
</dbReference>
<dbReference type="HOGENOM" id="CLU_012300_3_0_9"/>